<dbReference type="EMBL" id="DTFI01000230">
    <property type="protein sequence ID" value="HGI44293.1"/>
    <property type="molecule type" value="Genomic_DNA"/>
</dbReference>
<organism evidence="1">
    <name type="scientific">Thermofilum pendens</name>
    <dbReference type="NCBI Taxonomy" id="2269"/>
    <lineage>
        <taxon>Archaea</taxon>
        <taxon>Thermoproteota</taxon>
        <taxon>Thermoprotei</taxon>
        <taxon>Thermofilales</taxon>
        <taxon>Thermofilaceae</taxon>
        <taxon>Thermofilum</taxon>
    </lineage>
</organism>
<accession>A0A7C4BAI3</accession>
<dbReference type="AlphaFoldDB" id="A0A7C4BAI3"/>
<evidence type="ECO:0000313" key="1">
    <source>
        <dbReference type="EMBL" id="HGI44293.1"/>
    </source>
</evidence>
<comment type="caution">
    <text evidence="1">The sequence shown here is derived from an EMBL/GenBank/DDBJ whole genome shotgun (WGS) entry which is preliminary data.</text>
</comment>
<gene>
    <name evidence="1" type="ORF">ENV17_07925</name>
</gene>
<protein>
    <submittedName>
        <fullName evidence="1">Type I-A CRISPR-associated protein Csa5</fullName>
    </submittedName>
</protein>
<name>A0A7C4BAI3_THEPE</name>
<sequence length="126" mass="13971">MSRSPKISEIAKILAILRVEQGSYTYIDKISQTSSRDLALYYIREALRDYHSLMARGFSNPHARQLAGTVDFEGVEGEIERIRKLSGAVELREELSTIAAQALAEAAKALSLEEQERREEGATATG</sequence>
<proteinExistence type="predicted"/>
<reference evidence="1" key="1">
    <citation type="journal article" date="2020" name="mSystems">
        <title>Genome- and Community-Level Interaction Insights into Carbon Utilization and Element Cycling Functions of Hydrothermarchaeota in Hydrothermal Sediment.</title>
        <authorList>
            <person name="Zhou Z."/>
            <person name="Liu Y."/>
            <person name="Xu W."/>
            <person name="Pan J."/>
            <person name="Luo Z.H."/>
            <person name="Li M."/>
        </authorList>
    </citation>
    <scope>NUCLEOTIDE SEQUENCE [LARGE SCALE GENOMIC DNA]</scope>
    <source>
        <strain evidence="1">SpSt-735</strain>
    </source>
</reference>